<gene>
    <name evidence="1" type="ORF">KC19_4G094400</name>
</gene>
<accession>A0A8T0I6S8</accession>
<dbReference type="EMBL" id="CM026424">
    <property type="protein sequence ID" value="KAG0579380.1"/>
    <property type="molecule type" value="Genomic_DNA"/>
</dbReference>
<evidence type="ECO:0000313" key="2">
    <source>
        <dbReference type="Proteomes" id="UP000822688"/>
    </source>
</evidence>
<reference evidence="1" key="1">
    <citation type="submission" date="2020-06" db="EMBL/GenBank/DDBJ databases">
        <title>WGS assembly of Ceratodon purpureus strain R40.</title>
        <authorList>
            <person name="Carey S.B."/>
            <person name="Jenkins J."/>
            <person name="Shu S."/>
            <person name="Lovell J.T."/>
            <person name="Sreedasyam A."/>
            <person name="Maumus F."/>
            <person name="Tiley G.P."/>
            <person name="Fernandez-Pozo N."/>
            <person name="Barry K."/>
            <person name="Chen C."/>
            <person name="Wang M."/>
            <person name="Lipzen A."/>
            <person name="Daum C."/>
            <person name="Saski C.A."/>
            <person name="Payton A.C."/>
            <person name="Mcbreen J.C."/>
            <person name="Conrad R.E."/>
            <person name="Kollar L.M."/>
            <person name="Olsson S."/>
            <person name="Huttunen S."/>
            <person name="Landis J.B."/>
            <person name="Wickett N.J."/>
            <person name="Johnson M.G."/>
            <person name="Rensing S.A."/>
            <person name="Grimwood J."/>
            <person name="Schmutz J."/>
            <person name="Mcdaniel S.F."/>
        </authorList>
    </citation>
    <scope>NUCLEOTIDE SEQUENCE</scope>
    <source>
        <strain evidence="1">R40</strain>
    </source>
</reference>
<sequence length="122" mass="14064">MNFTPIKPTRTISKSLQMRHQNAHKHWATWNERNAIHRCVKNLWVKYTHPRLPILQHYMSTIISQTQMTGHVPSAFLIEDDNLGVSLLFSMKLHKSTQVETSVRDTACKVSHGRDMGHVAHA</sequence>
<evidence type="ECO:0000313" key="1">
    <source>
        <dbReference type="EMBL" id="KAG0579380.1"/>
    </source>
</evidence>
<organism evidence="1 2">
    <name type="scientific">Ceratodon purpureus</name>
    <name type="common">Fire moss</name>
    <name type="synonym">Dicranum purpureum</name>
    <dbReference type="NCBI Taxonomy" id="3225"/>
    <lineage>
        <taxon>Eukaryota</taxon>
        <taxon>Viridiplantae</taxon>
        <taxon>Streptophyta</taxon>
        <taxon>Embryophyta</taxon>
        <taxon>Bryophyta</taxon>
        <taxon>Bryophytina</taxon>
        <taxon>Bryopsida</taxon>
        <taxon>Dicranidae</taxon>
        <taxon>Pseudoditrichales</taxon>
        <taxon>Ditrichaceae</taxon>
        <taxon>Ceratodon</taxon>
    </lineage>
</organism>
<proteinExistence type="predicted"/>
<comment type="caution">
    <text evidence="1">The sequence shown here is derived from an EMBL/GenBank/DDBJ whole genome shotgun (WGS) entry which is preliminary data.</text>
</comment>
<protein>
    <submittedName>
        <fullName evidence="1">Uncharacterized protein</fullName>
    </submittedName>
</protein>
<keyword evidence="2" id="KW-1185">Reference proteome</keyword>
<name>A0A8T0I6S8_CERPU</name>
<dbReference type="AlphaFoldDB" id="A0A8T0I6S8"/>
<dbReference type="Proteomes" id="UP000822688">
    <property type="component" value="Chromosome 4"/>
</dbReference>